<dbReference type="InterPro" id="IPR001584">
    <property type="entry name" value="Integrase_cat-core"/>
</dbReference>
<evidence type="ECO:0000259" key="1">
    <source>
        <dbReference type="PROSITE" id="PS50994"/>
    </source>
</evidence>
<dbReference type="InterPro" id="IPR012337">
    <property type="entry name" value="RNaseH-like_sf"/>
</dbReference>
<protein>
    <recommendedName>
        <fullName evidence="1">Integrase catalytic domain-containing protein</fullName>
    </recommendedName>
</protein>
<reference evidence="2" key="1">
    <citation type="submission" date="2017-02" db="EMBL/GenBank/DDBJ databases">
        <title>Delving into the versatile metabolic prowess of the omnipresent phylum Bacteroidetes.</title>
        <authorList>
            <person name="Nobu M.K."/>
            <person name="Mei R."/>
            <person name="Narihiro T."/>
            <person name="Kuroda K."/>
            <person name="Liu W.-T."/>
        </authorList>
    </citation>
    <scope>NUCLEOTIDE SEQUENCE</scope>
    <source>
        <strain evidence="2">ADurb.Bin131</strain>
    </source>
</reference>
<dbReference type="GO" id="GO:0015074">
    <property type="term" value="P:DNA integration"/>
    <property type="evidence" value="ECO:0007669"/>
    <property type="project" value="InterPro"/>
</dbReference>
<dbReference type="AlphaFoldDB" id="A0A1V6CEK1"/>
<dbReference type="PANTHER" id="PTHR35004">
    <property type="entry name" value="TRANSPOSASE RV3428C-RELATED"/>
    <property type="match status" value="1"/>
</dbReference>
<dbReference type="SUPFAM" id="SSF53098">
    <property type="entry name" value="Ribonuclease H-like"/>
    <property type="match status" value="1"/>
</dbReference>
<dbReference type="EMBL" id="MWDQ01000016">
    <property type="protein sequence ID" value="OQB75327.1"/>
    <property type="molecule type" value="Genomic_DNA"/>
</dbReference>
<sequence length="408" mass="48040">METKLSMEIAKRFHILEDFRKGYLKPEKTANILGVTRQHIYRLKKKVEDMGIEGLIHGNRGKPSPRRIEEETEEMIKTFYQEQYQGFNISHFTEKLNEEEGIEISREKVRQILLESGLYERRNHPVHRTWRDPMCKEGMMLQYDTSDHDFLEGRGPRLYLIGGIDDATNEVPFAQFFLKDGTIENMIVLKGIFERKGFPLSIYLDRDSKFITTRRGGLHVELKDGVYEKKTQIARALEELGIKMIYAGSPQAKGRIERLWGTFQDRLVSELRHEKIDEMNVANEYLLNIYLPSHNKKFSKEPKVSETAWRKIPEGIKLENILCMKDKRKVKGDSTISYKGKWYKILPTKTRYGFIKAEVEVQEHINGSLHIFYKGEELPTVLIEKRERDDENFRQEQLSEKEILYQIS</sequence>
<dbReference type="InterPro" id="IPR009057">
    <property type="entry name" value="Homeodomain-like_sf"/>
</dbReference>
<dbReference type="PROSITE" id="PS50994">
    <property type="entry name" value="INTEGRASE"/>
    <property type="match status" value="1"/>
</dbReference>
<dbReference type="SUPFAM" id="SSF46689">
    <property type="entry name" value="Homeodomain-like"/>
    <property type="match status" value="1"/>
</dbReference>
<dbReference type="Proteomes" id="UP000485562">
    <property type="component" value="Unassembled WGS sequence"/>
</dbReference>
<dbReference type="InterPro" id="IPR047797">
    <property type="entry name" value="ISNCY_transpos"/>
</dbReference>
<dbReference type="NCBIfam" id="NF033594">
    <property type="entry name" value="transpos_ISNCY_2"/>
    <property type="match status" value="1"/>
</dbReference>
<feature type="domain" description="Integrase catalytic" evidence="1">
    <location>
        <begin position="129"/>
        <end position="321"/>
    </location>
</feature>
<name>A0A1V6CEK1_UNCT6</name>
<dbReference type="Gene3D" id="3.30.420.10">
    <property type="entry name" value="Ribonuclease H-like superfamily/Ribonuclease H"/>
    <property type="match status" value="1"/>
</dbReference>
<accession>A0A1V6CEK1</accession>
<comment type="caution">
    <text evidence="2">The sequence shown here is derived from an EMBL/GenBank/DDBJ whole genome shotgun (WGS) entry which is preliminary data.</text>
</comment>
<dbReference type="PANTHER" id="PTHR35004:SF7">
    <property type="entry name" value="INTEGRASE PROTEIN"/>
    <property type="match status" value="1"/>
</dbReference>
<dbReference type="GO" id="GO:0003676">
    <property type="term" value="F:nucleic acid binding"/>
    <property type="evidence" value="ECO:0007669"/>
    <property type="project" value="InterPro"/>
</dbReference>
<evidence type="ECO:0000313" key="2">
    <source>
        <dbReference type="EMBL" id="OQB75327.1"/>
    </source>
</evidence>
<gene>
    <name evidence="2" type="ORF">BWX89_00053</name>
</gene>
<organism evidence="2">
    <name type="scientific">candidate division TA06 bacterium ADurb.Bin131</name>
    <dbReference type="NCBI Taxonomy" id="1852827"/>
    <lineage>
        <taxon>Bacteria</taxon>
        <taxon>Bacteria division TA06</taxon>
    </lineage>
</organism>
<dbReference type="Pfam" id="PF13551">
    <property type="entry name" value="HTH_29"/>
    <property type="match status" value="1"/>
</dbReference>
<dbReference type="InterPro" id="IPR036397">
    <property type="entry name" value="RNaseH_sf"/>
</dbReference>
<proteinExistence type="predicted"/>